<dbReference type="SUPFAM" id="SSF47413">
    <property type="entry name" value="lambda repressor-like DNA-binding domains"/>
    <property type="match status" value="1"/>
</dbReference>
<dbReference type="Proteomes" id="UP001369086">
    <property type="component" value="Unassembled WGS sequence"/>
</dbReference>
<organism evidence="12 13">
    <name type="scientific">Huso huso</name>
    <name type="common">Beluga</name>
    <name type="synonym">Acipenser huso</name>
    <dbReference type="NCBI Taxonomy" id="61971"/>
    <lineage>
        <taxon>Eukaryota</taxon>
        <taxon>Metazoa</taxon>
        <taxon>Chordata</taxon>
        <taxon>Craniata</taxon>
        <taxon>Vertebrata</taxon>
        <taxon>Euteleostomi</taxon>
        <taxon>Actinopterygii</taxon>
        <taxon>Chondrostei</taxon>
        <taxon>Acipenseriformes</taxon>
        <taxon>Acipenseridae</taxon>
        <taxon>Huso</taxon>
    </lineage>
</organism>
<keyword evidence="13" id="KW-1185">Reference proteome</keyword>
<feature type="region of interest" description="Disordered" evidence="8">
    <location>
        <begin position="433"/>
        <end position="487"/>
    </location>
</feature>
<evidence type="ECO:0000313" key="12">
    <source>
        <dbReference type="EMBL" id="KAK6476361.1"/>
    </source>
</evidence>
<feature type="domain" description="Homeobox" evidence="9">
    <location>
        <begin position="196"/>
        <end position="277"/>
    </location>
</feature>
<dbReference type="PROSITE" id="PS51937">
    <property type="entry name" value="HNF_P1"/>
    <property type="match status" value="1"/>
</dbReference>
<feature type="non-terminal residue" evidence="12">
    <location>
        <position position="617"/>
    </location>
</feature>
<keyword evidence="5" id="KW-0804">Transcription</keyword>
<evidence type="ECO:0000259" key="10">
    <source>
        <dbReference type="PROSITE" id="PS51936"/>
    </source>
</evidence>
<dbReference type="InterPro" id="IPR001356">
    <property type="entry name" value="HD"/>
</dbReference>
<sequence length="617" mass="68373">MGQSKRRLSEIVMVTRLTTLQQELLSALLGSGLSKQTLLEALGEMEACRPPQAGESPLEEGEDEPRLGGVEDSSEEEGEEFTPPIFKELEALSPEEASRQRALVDRFLQQDSWHVAKIVKSYMQQHNLPQREVVDSTGLNQSHLSQHLNKGTPMKSQKRAALYTWYVRKQGEINQQFTNASRGLLGEDPSEELTNKKVRRNRFKWGPASQQILFQAYERQKNPSKEEREALVEECNRAECIQRGVSPSQVHGLGSNLVTEVRVYNWFANRRKEEAFRHKLAMDSYGSQPPPSPQRSLRERGWSTQQQPPQHYRALSQSCTRSKVQRTTGQRGADMQHQSPWKQRHGNHTVYTAVCVSSRPRAQPQPAEQRLQTGVSSRRDPAPSQHPDCTARPAPPLCSHTPPDPGAHHGLAAQRHDHRPGGVLLRHRSRLHAVSEYPRPQQRGGRAHSSPASAVPAAVPAAAAPRTPAANHAAVSESHGPELLHGHHGAVSVPAHVQPQVRAAPVRPHQPLPSDHGDHRHREPQHSHQPDRRQTDSDLGSRQPVEYSDPHARVALPGRDPPPPAGQPTCGSVLCRQPGDVSNPTGQRESPPPPAAPPGHHRDLPPCADDLLLLLTV</sequence>
<evidence type="ECO:0000256" key="5">
    <source>
        <dbReference type="ARBA" id="ARBA00023163"/>
    </source>
</evidence>
<keyword evidence="2" id="KW-0805">Transcription regulation</keyword>
<evidence type="ECO:0000256" key="4">
    <source>
        <dbReference type="ARBA" id="ARBA00023155"/>
    </source>
</evidence>
<dbReference type="InterPro" id="IPR006899">
    <property type="entry name" value="HNF-1_N"/>
</dbReference>
<evidence type="ECO:0000256" key="1">
    <source>
        <dbReference type="ARBA" id="ARBA00004123"/>
    </source>
</evidence>
<feature type="compositionally biased region" description="Basic and acidic residues" evidence="8">
    <location>
        <begin position="515"/>
        <end position="536"/>
    </location>
</feature>
<protein>
    <submittedName>
        <fullName evidence="12">Hepatocyte nuclear factor 1-alpha-like</fullName>
    </submittedName>
</protein>
<comment type="caution">
    <text evidence="12">The sequence shown here is derived from an EMBL/GenBank/DDBJ whole genome shotgun (WGS) entry which is preliminary data.</text>
</comment>
<comment type="subcellular location">
    <subcellularLocation>
        <location evidence="1 7">Nucleus</location>
    </subcellularLocation>
</comment>
<dbReference type="InterPro" id="IPR010982">
    <property type="entry name" value="Lambda_DNA-bd_dom_sf"/>
</dbReference>
<dbReference type="SUPFAM" id="SSF46689">
    <property type="entry name" value="Homeodomain-like"/>
    <property type="match status" value="1"/>
</dbReference>
<evidence type="ECO:0000259" key="11">
    <source>
        <dbReference type="PROSITE" id="PS51937"/>
    </source>
</evidence>
<feature type="domain" description="HNF-p1" evidence="11">
    <location>
        <begin position="13"/>
        <end position="44"/>
    </location>
</feature>
<dbReference type="InterPro" id="IPR044866">
    <property type="entry name" value="HNF_P1"/>
</dbReference>
<feature type="region of interest" description="Disordered" evidence="8">
    <location>
        <begin position="503"/>
        <end position="606"/>
    </location>
</feature>
<evidence type="ECO:0000256" key="6">
    <source>
        <dbReference type="ARBA" id="ARBA00023242"/>
    </source>
</evidence>
<dbReference type="InterPro" id="IPR039066">
    <property type="entry name" value="HNF-1"/>
</dbReference>
<feature type="region of interest" description="Disordered" evidence="8">
    <location>
        <begin position="282"/>
        <end position="414"/>
    </location>
</feature>
<feature type="compositionally biased region" description="Polar residues" evidence="8">
    <location>
        <begin position="302"/>
        <end position="341"/>
    </location>
</feature>
<dbReference type="PROSITE" id="PS51936">
    <property type="entry name" value="POU_4"/>
    <property type="match status" value="1"/>
</dbReference>
<keyword evidence="4 7" id="KW-0371">Homeobox</keyword>
<dbReference type="InterPro" id="IPR023219">
    <property type="entry name" value="HNF1_dimer_N_dom_sf"/>
</dbReference>
<dbReference type="Gene3D" id="1.10.10.60">
    <property type="entry name" value="Homeodomain-like"/>
    <property type="match status" value="1"/>
</dbReference>
<dbReference type="InterPro" id="IPR009057">
    <property type="entry name" value="Homeodomain-like_sf"/>
</dbReference>
<keyword evidence="3 7" id="KW-0238">DNA-binding</keyword>
<proteinExistence type="predicted"/>
<feature type="domain" description="POU-specific atypical" evidence="10">
    <location>
        <begin position="87"/>
        <end position="182"/>
    </location>
</feature>
<dbReference type="SMART" id="SM00389">
    <property type="entry name" value="HOX"/>
    <property type="match status" value="1"/>
</dbReference>
<evidence type="ECO:0000256" key="7">
    <source>
        <dbReference type="PROSITE-ProRule" id="PRU00108"/>
    </source>
</evidence>
<feature type="compositionally biased region" description="Low complexity" evidence="8">
    <location>
        <begin position="447"/>
        <end position="475"/>
    </location>
</feature>
<evidence type="ECO:0000259" key="9">
    <source>
        <dbReference type="PROSITE" id="PS50071"/>
    </source>
</evidence>
<dbReference type="InterPro" id="IPR044869">
    <property type="entry name" value="HNF-1_POU"/>
</dbReference>
<dbReference type="SUPFAM" id="SSF100957">
    <property type="entry name" value="Dimerization cofactor of HNF-1 alpha"/>
    <property type="match status" value="1"/>
</dbReference>
<evidence type="ECO:0000256" key="2">
    <source>
        <dbReference type="ARBA" id="ARBA00023015"/>
    </source>
</evidence>
<gene>
    <name evidence="12" type="ORF">HHUSO_G22738</name>
</gene>
<evidence type="ECO:0000256" key="8">
    <source>
        <dbReference type="SAM" id="MobiDB-lite"/>
    </source>
</evidence>
<accession>A0ABR0YV95</accession>
<feature type="DNA-binding region" description="Homeobox" evidence="7">
    <location>
        <begin position="198"/>
        <end position="278"/>
    </location>
</feature>
<dbReference type="Pfam" id="PF04814">
    <property type="entry name" value="HNF-1_N"/>
    <property type="match status" value="1"/>
</dbReference>
<dbReference type="PROSITE" id="PS50071">
    <property type="entry name" value="HOMEOBOX_2"/>
    <property type="match status" value="1"/>
</dbReference>
<keyword evidence="6 7" id="KW-0539">Nucleus</keyword>
<dbReference type="Gene3D" id="1.10.260.40">
    <property type="entry name" value="lambda repressor-like DNA-binding domains"/>
    <property type="match status" value="1"/>
</dbReference>
<reference evidence="12 13" key="1">
    <citation type="submission" date="2021-05" db="EMBL/GenBank/DDBJ databases">
        <authorList>
            <person name="Zahm M."/>
            <person name="Klopp C."/>
            <person name="Cabau C."/>
            <person name="Kuhl H."/>
            <person name="Suciu R."/>
            <person name="Ciorpac M."/>
            <person name="Holostenco D."/>
            <person name="Gessner J."/>
            <person name="Wuertz S."/>
            <person name="Hohne C."/>
            <person name="Stock M."/>
            <person name="Gislard M."/>
            <person name="Lluch J."/>
            <person name="Milhes M."/>
            <person name="Lampietro C."/>
            <person name="Lopez Roques C."/>
            <person name="Donnadieu C."/>
            <person name="Du K."/>
            <person name="Schartl M."/>
            <person name="Guiguen Y."/>
        </authorList>
    </citation>
    <scope>NUCLEOTIDE SEQUENCE [LARGE SCALE GENOMIC DNA]</scope>
    <source>
        <strain evidence="12">Hh-F2</strain>
        <tissue evidence="12">Blood</tissue>
    </source>
</reference>
<evidence type="ECO:0000313" key="13">
    <source>
        <dbReference type="Proteomes" id="UP001369086"/>
    </source>
</evidence>
<dbReference type="CDD" id="cd00086">
    <property type="entry name" value="homeodomain"/>
    <property type="match status" value="1"/>
</dbReference>
<dbReference type="PANTHER" id="PTHR11568">
    <property type="entry name" value="HEPATOCYTE NUCLEAR FACTOR 1"/>
    <property type="match status" value="1"/>
</dbReference>
<feature type="region of interest" description="Disordered" evidence="8">
    <location>
        <begin position="49"/>
        <end position="82"/>
    </location>
</feature>
<dbReference type="EMBL" id="JAHFZB010000022">
    <property type="protein sequence ID" value="KAK6476361.1"/>
    <property type="molecule type" value="Genomic_DNA"/>
</dbReference>
<dbReference type="PANTHER" id="PTHR11568:SF4">
    <property type="entry name" value="HEPATOCYTE NUCLEAR FACTOR 1-ALPHA"/>
    <property type="match status" value="1"/>
</dbReference>
<name>A0ABR0YV95_HUSHU</name>
<evidence type="ECO:0000256" key="3">
    <source>
        <dbReference type="ARBA" id="ARBA00023125"/>
    </source>
</evidence>